<dbReference type="EMBL" id="VZPB01000099">
    <property type="protein sequence ID" value="KAB0572811.1"/>
    <property type="molecule type" value="Genomic_DNA"/>
</dbReference>
<dbReference type="AlphaFoldDB" id="A0A643F3D5"/>
<accession>A0A643F3D5</accession>
<organism evidence="1 2">
    <name type="scientific">Ideonella dechloratans</name>
    <dbReference type="NCBI Taxonomy" id="36863"/>
    <lineage>
        <taxon>Bacteria</taxon>
        <taxon>Pseudomonadati</taxon>
        <taxon>Pseudomonadota</taxon>
        <taxon>Betaproteobacteria</taxon>
        <taxon>Burkholderiales</taxon>
        <taxon>Sphaerotilaceae</taxon>
        <taxon>Ideonella</taxon>
    </lineage>
</organism>
<gene>
    <name evidence="1" type="ORF">F7Q92_20985</name>
</gene>
<evidence type="ECO:0000313" key="1">
    <source>
        <dbReference type="EMBL" id="KAB0572811.1"/>
    </source>
</evidence>
<evidence type="ECO:0000313" key="2">
    <source>
        <dbReference type="Proteomes" id="UP000430120"/>
    </source>
</evidence>
<name>A0A643F3D5_IDEDE</name>
<protein>
    <submittedName>
        <fullName evidence="1">Uncharacterized protein</fullName>
    </submittedName>
</protein>
<comment type="caution">
    <text evidence="1">The sequence shown here is derived from an EMBL/GenBank/DDBJ whole genome shotgun (WGS) entry which is preliminary data.</text>
</comment>
<reference evidence="1 2" key="1">
    <citation type="submission" date="2019-09" db="EMBL/GenBank/DDBJ databases">
        <title>Draft genome sequences of 48 bacterial type strains from the CCUG.</title>
        <authorList>
            <person name="Tunovic T."/>
            <person name="Pineiro-Iglesias B."/>
            <person name="Unosson C."/>
            <person name="Inganas E."/>
            <person name="Ohlen M."/>
            <person name="Cardew S."/>
            <person name="Jensie-Markopoulos S."/>
            <person name="Salva-Serra F."/>
            <person name="Jaen-Luchoro D."/>
            <person name="Karlsson R."/>
            <person name="Svensson-Stadler L."/>
            <person name="Chun J."/>
            <person name="Moore E."/>
        </authorList>
    </citation>
    <scope>NUCLEOTIDE SEQUENCE [LARGE SCALE GENOMIC DNA]</scope>
    <source>
        <strain evidence="1 2">CCUG 30977</strain>
    </source>
</reference>
<sequence>MNYDVYASGSASPVSQAANFYGASSSASTQCVDVASTLQLSTTDGFNNVSWVDSGSTALGASAERLDAGLLLTCSSGADTTRHLAVRADGKVAAASAHAMAQGQGFGSLECSSNGSAVDAGVASGVFNADGTLTLTDGSVNPPDTTIWSAAEVDAAFSSGGYTVTSNGVSKTFRLTLYTVPAAGATRQAIVFSATKSDGSVINPFVFIQQ</sequence>
<keyword evidence="2" id="KW-1185">Reference proteome</keyword>
<dbReference type="OrthoDB" id="9949563at2"/>
<proteinExistence type="predicted"/>
<dbReference type="Proteomes" id="UP000430120">
    <property type="component" value="Unassembled WGS sequence"/>
</dbReference>